<dbReference type="InterPro" id="IPR018392">
    <property type="entry name" value="LysM"/>
</dbReference>
<dbReference type="NCBIfam" id="TIGR03504">
    <property type="entry name" value="FimV_Cterm"/>
    <property type="match status" value="1"/>
</dbReference>
<dbReference type="CDD" id="cd00118">
    <property type="entry name" value="LysM"/>
    <property type="match status" value="1"/>
</dbReference>
<evidence type="ECO:0000313" key="4">
    <source>
        <dbReference type="EMBL" id="MBB4867867.1"/>
    </source>
</evidence>
<evidence type="ECO:0000256" key="2">
    <source>
        <dbReference type="SAM" id="SignalP"/>
    </source>
</evidence>
<evidence type="ECO:0000256" key="1">
    <source>
        <dbReference type="SAM" id="MobiDB-lite"/>
    </source>
</evidence>
<feature type="compositionally biased region" description="Low complexity" evidence="1">
    <location>
        <begin position="151"/>
        <end position="165"/>
    </location>
</feature>
<evidence type="ECO:0000259" key="3">
    <source>
        <dbReference type="Pfam" id="PF25800"/>
    </source>
</evidence>
<feature type="region of interest" description="Disordered" evidence="1">
    <location>
        <begin position="238"/>
        <end position="290"/>
    </location>
</feature>
<dbReference type="InterPro" id="IPR020011">
    <property type="entry name" value="FimV_C"/>
</dbReference>
<dbReference type="AlphaFoldDB" id="A0A7W7KS06"/>
<dbReference type="EMBL" id="JACHLI010000050">
    <property type="protein sequence ID" value="MBB4867867.1"/>
    <property type="molecule type" value="Genomic_DNA"/>
</dbReference>
<protein>
    <submittedName>
        <fullName evidence="4">Pilus assembly protein FimV</fullName>
    </submittedName>
</protein>
<organism evidence="4 5">
    <name type="scientific">Pseudomonas nitroreducens</name>
    <dbReference type="NCBI Taxonomy" id="46680"/>
    <lineage>
        <taxon>Bacteria</taxon>
        <taxon>Pseudomonadati</taxon>
        <taxon>Pseudomonadota</taxon>
        <taxon>Gammaproteobacteria</taxon>
        <taxon>Pseudomonadales</taxon>
        <taxon>Pseudomonadaceae</taxon>
        <taxon>Pseudomonas</taxon>
    </lineage>
</organism>
<feature type="domain" description="FimV N-terminal" evidence="3">
    <location>
        <begin position="25"/>
        <end position="131"/>
    </location>
</feature>
<accession>A0A7W7KS06</accession>
<dbReference type="InterPro" id="IPR036779">
    <property type="entry name" value="LysM_dom_sf"/>
</dbReference>
<dbReference type="Pfam" id="PF25800">
    <property type="entry name" value="FimV_N"/>
    <property type="match status" value="1"/>
</dbReference>
<evidence type="ECO:0000313" key="5">
    <source>
        <dbReference type="Proteomes" id="UP000566995"/>
    </source>
</evidence>
<name>A0A7W7KS06_PSENT</name>
<sequence length="770" mass="80478">MARINRIPLTLAALSVFISAHANALGLGDITLHSGLNQPLDAEIALLQTGDMSSDELIAKLASPADFENAGVDRFVFLQNLRFTPVIRNGRGYIKVVSTQPVHEPYLNFLLAVERPNGRLLREYTVLLDPPEYSANRSMAASVGMAEGAPARSSSYRSAPVRSAPAQPPLPAGDGRYTTVRNDTLWKITSNLSGSGASRSQLMDSIVALNPQAFVNGDPHRMKVGQTLILPQGQQYAGAGNAAPASQPAASAPAPEAPQSTGGSQAAVTAPSAPAPAGNAAGAPSTAAAGAAAGNGDLAKVEADLLLANAQRDQLNQRMDAMQKQLESLQQALESRDQQVQSLQAELGQRGGADAVAGTSSGNAAPAAPSGSAPAGNAPSVEAPTANAPTNAVPPAPNAVAPAAASQPAPVAAQPATPASDAQSDFNYWPWLGVGALGALLVGLLFARRKRDEKPVEKPPVVAAVVPEPVRPAPVAKPLAAAVVAPVPVPHPVVVATPEAGVARLPAASADSLEGADIYIAYGRFNQARDMLRKAVIAEPNRRELRMKLLLVLAELGDVIGFQEQERDLLAIGGEQKQIDQLKSRYPAMQVRAEDLASPPSGEILTDWDDLELGEVVEPAAAPQAKVAEEQPDFAMNLSDLSLDLDWDKLDNPFESAKPGKAPAKPEADVPADFRSNLHELPEITELDLGEHGDMFGQGSNAQGLDEDLSFDLPEDVGHEHDELLASLDRARQCIDQGNLEEAYGILKQVIASGDSKAKAEARELLALIA</sequence>
<dbReference type="Proteomes" id="UP000566995">
    <property type="component" value="Unassembled WGS sequence"/>
</dbReference>
<feature type="compositionally biased region" description="Low complexity" evidence="1">
    <location>
        <begin position="398"/>
        <end position="420"/>
    </location>
</feature>
<dbReference type="InterPro" id="IPR038440">
    <property type="entry name" value="FimV_C_sf"/>
</dbReference>
<dbReference type="Gene3D" id="3.10.350.10">
    <property type="entry name" value="LysM domain"/>
    <property type="match status" value="1"/>
</dbReference>
<dbReference type="Gene3D" id="1.20.58.2200">
    <property type="match status" value="1"/>
</dbReference>
<comment type="caution">
    <text evidence="4">The sequence shown here is derived from an EMBL/GenBank/DDBJ whole genome shotgun (WGS) entry which is preliminary data.</text>
</comment>
<feature type="compositionally biased region" description="Low complexity" evidence="1">
    <location>
        <begin position="357"/>
        <end position="391"/>
    </location>
</feature>
<dbReference type="RefSeq" id="WP_184597853.1">
    <property type="nucleotide sequence ID" value="NZ_JACHLI010000050.1"/>
</dbReference>
<keyword evidence="2" id="KW-0732">Signal</keyword>
<feature type="signal peptide" evidence="2">
    <location>
        <begin position="1"/>
        <end position="24"/>
    </location>
</feature>
<dbReference type="InterPro" id="IPR057840">
    <property type="entry name" value="FimV_N"/>
</dbReference>
<reference evidence="4 5" key="1">
    <citation type="submission" date="2020-08" db="EMBL/GenBank/DDBJ databases">
        <title>Functional genomics of gut bacteria from endangered species of beetles.</title>
        <authorList>
            <person name="Carlos-Shanley C."/>
        </authorList>
    </citation>
    <scope>NUCLEOTIDE SEQUENCE [LARGE SCALE GENOMIC DNA]</scope>
    <source>
        <strain evidence="4 5">S00179</strain>
    </source>
</reference>
<feature type="region of interest" description="Disordered" evidence="1">
    <location>
        <begin position="151"/>
        <end position="178"/>
    </location>
</feature>
<proteinExistence type="predicted"/>
<gene>
    <name evidence="4" type="ORF">HNP46_006786</name>
</gene>
<feature type="chain" id="PRO_5031305657" evidence="2">
    <location>
        <begin position="25"/>
        <end position="770"/>
    </location>
</feature>
<feature type="region of interest" description="Disordered" evidence="1">
    <location>
        <begin position="340"/>
        <end position="422"/>
    </location>
</feature>